<dbReference type="InterPro" id="IPR019660">
    <property type="entry name" value="Put_sensory_transdc_reg_YbjN"/>
</dbReference>
<comment type="caution">
    <text evidence="1">The sequence shown here is derived from an EMBL/GenBank/DDBJ whole genome shotgun (WGS) entry which is preliminary data.</text>
</comment>
<evidence type="ECO:0000313" key="1">
    <source>
        <dbReference type="EMBL" id="MFC7408658.1"/>
    </source>
</evidence>
<proteinExistence type="predicted"/>
<accession>A0ABW2QJG4</accession>
<sequence>MKELYTMPNNITSLSSELIEEQDISIVNLSLLLEQSVIQHTIQEEDKIYVTESGIFAHWIRIFKEPCIIALSTYFTLPEGMGDVQKLEFCNKINAEYLVPSAYTKDDRVWLFNPIYFKSGLIKSHLVRQIRYFASGCQKVRRELKSNIDGKAE</sequence>
<reference evidence="2" key="1">
    <citation type="journal article" date="2019" name="Int. J. Syst. Evol. Microbiol.">
        <title>The Global Catalogue of Microorganisms (GCM) 10K type strain sequencing project: providing services to taxonomists for standard genome sequencing and annotation.</title>
        <authorList>
            <consortium name="The Broad Institute Genomics Platform"/>
            <consortium name="The Broad Institute Genome Sequencing Center for Infectious Disease"/>
            <person name="Wu L."/>
            <person name="Ma J."/>
        </authorList>
    </citation>
    <scope>NUCLEOTIDE SEQUENCE [LARGE SCALE GENOMIC DNA]</scope>
    <source>
        <strain evidence="2">CGMCC 1.12371</strain>
    </source>
</reference>
<keyword evidence="2" id="KW-1185">Reference proteome</keyword>
<organism evidence="1 2">
    <name type="scientific">Hydrogenophaga atypica</name>
    <dbReference type="NCBI Taxonomy" id="249409"/>
    <lineage>
        <taxon>Bacteria</taxon>
        <taxon>Pseudomonadati</taxon>
        <taxon>Pseudomonadota</taxon>
        <taxon>Betaproteobacteria</taxon>
        <taxon>Burkholderiales</taxon>
        <taxon>Comamonadaceae</taxon>
        <taxon>Hydrogenophaga</taxon>
    </lineage>
</organism>
<gene>
    <name evidence="1" type="ORF">ACFQPB_07280</name>
</gene>
<evidence type="ECO:0000313" key="2">
    <source>
        <dbReference type="Proteomes" id="UP001596501"/>
    </source>
</evidence>
<dbReference type="EMBL" id="JBHTCA010000004">
    <property type="protein sequence ID" value="MFC7408658.1"/>
    <property type="molecule type" value="Genomic_DNA"/>
</dbReference>
<name>A0ABW2QJG4_9BURK</name>
<protein>
    <submittedName>
        <fullName evidence="1">YbjN domain-containing protein</fullName>
    </submittedName>
</protein>
<dbReference type="Pfam" id="PF10722">
    <property type="entry name" value="YbjN"/>
    <property type="match status" value="1"/>
</dbReference>
<dbReference type="Proteomes" id="UP001596501">
    <property type="component" value="Unassembled WGS sequence"/>
</dbReference>
<dbReference type="RefSeq" id="WP_382221287.1">
    <property type="nucleotide sequence ID" value="NZ_JBHTCA010000004.1"/>
</dbReference>